<feature type="region of interest" description="Disordered" evidence="1">
    <location>
        <begin position="82"/>
        <end position="125"/>
    </location>
</feature>
<organism evidence="2 3">
    <name type="scientific">Sordaria macrospora (strain ATCC MYA-333 / DSM 997 / K(L3346) / K-hell)</name>
    <dbReference type="NCBI Taxonomy" id="771870"/>
    <lineage>
        <taxon>Eukaryota</taxon>
        <taxon>Fungi</taxon>
        <taxon>Dikarya</taxon>
        <taxon>Ascomycota</taxon>
        <taxon>Pezizomycotina</taxon>
        <taxon>Sordariomycetes</taxon>
        <taxon>Sordariomycetidae</taxon>
        <taxon>Sordariales</taxon>
        <taxon>Sordariaceae</taxon>
        <taxon>Sordaria</taxon>
    </lineage>
</organism>
<dbReference type="AlphaFoldDB" id="F7WCQ6"/>
<dbReference type="GeneID" id="10800818"/>
<gene>
    <name evidence="2" type="ORF">SMAC_09786</name>
</gene>
<dbReference type="HOGENOM" id="CLU_1994025_0_0_1"/>
<dbReference type="KEGG" id="smp:10800818"/>
<feature type="region of interest" description="Disordered" evidence="1">
    <location>
        <begin position="1"/>
        <end position="21"/>
    </location>
</feature>
<evidence type="ECO:0000313" key="2">
    <source>
        <dbReference type="EMBL" id="CCC05679.1"/>
    </source>
</evidence>
<dbReference type="OrthoDB" id="5598852at2759"/>
<feature type="compositionally biased region" description="Basic residues" evidence="1">
    <location>
        <begin position="106"/>
        <end position="125"/>
    </location>
</feature>
<reference evidence="2 3" key="1">
    <citation type="journal article" date="2010" name="PLoS Genet.">
        <title>De novo assembly of a 40 Mb eukaryotic genome from short sequence reads: Sordaria macrospora, a model organism for fungal morphogenesis.</title>
        <authorList>
            <person name="Nowrousian M."/>
            <person name="Stajich J."/>
            <person name="Chu M."/>
            <person name="Engh I."/>
            <person name="Espagne E."/>
            <person name="Halliday K."/>
            <person name="Kamerewerd J."/>
            <person name="Kempken F."/>
            <person name="Knab B."/>
            <person name="Kuo H.C."/>
            <person name="Osiewacz H.D."/>
            <person name="Poeggeler S."/>
            <person name="Read N."/>
            <person name="Seiler S."/>
            <person name="Smith K."/>
            <person name="Zickler D."/>
            <person name="Kueck U."/>
            <person name="Freitag M."/>
        </authorList>
    </citation>
    <scope>NUCLEOTIDE SEQUENCE [LARGE SCALE GENOMIC DNA]</scope>
    <source>
        <strain evidence="3">ATCC MYA-333 / DSM 997 / K(L3346) / K-hell</strain>
        <tissue evidence="2">Mycelium</tissue>
    </source>
</reference>
<keyword evidence="3" id="KW-1185">Reference proteome</keyword>
<sequence length="125" mass="14208">MEKSSEIIITAPSPDAPANYSVDPEIQDFFTKTSATRAACDAKAKELVDGSSARWPRVPRQVTRNLRCRPRTLEYFAAVSIPTHHPDLPRPHRRHTLPTHGPPPPRLRHLQHHSRQSHLSPRGRH</sequence>
<proteinExistence type="predicted"/>
<name>F7WCQ6_SORMK</name>
<evidence type="ECO:0000256" key="1">
    <source>
        <dbReference type="SAM" id="MobiDB-lite"/>
    </source>
</evidence>
<dbReference type="Proteomes" id="UP000001881">
    <property type="component" value="Unassembled WGS sequence"/>
</dbReference>
<evidence type="ECO:0000313" key="3">
    <source>
        <dbReference type="Proteomes" id="UP000001881"/>
    </source>
</evidence>
<dbReference type="VEuPathDB" id="FungiDB:SMAC_09786"/>
<dbReference type="InParanoid" id="F7WCQ6"/>
<protein>
    <submittedName>
        <fullName evidence="2">WGS project CABT00000000 data, contig 2.194</fullName>
    </submittedName>
</protein>
<dbReference type="EMBL" id="CABT02000194">
    <property type="protein sequence ID" value="CCC05679.1"/>
    <property type="molecule type" value="Genomic_DNA"/>
</dbReference>
<accession>F7WCQ6</accession>
<comment type="caution">
    <text evidence="2">The sequence shown here is derived from an EMBL/GenBank/DDBJ whole genome shotgun (WGS) entry which is preliminary data.</text>
</comment>